<dbReference type="EMBL" id="JAWRVE010000166">
    <property type="protein sequence ID" value="KAL1851997.1"/>
    <property type="molecule type" value="Genomic_DNA"/>
</dbReference>
<dbReference type="PANTHER" id="PTHR48070:SF3">
    <property type="entry name" value="ESTERASE DBAE-RELATED"/>
    <property type="match status" value="1"/>
</dbReference>
<protein>
    <recommendedName>
        <fullName evidence="3">Serine hydrolase domain-containing protein</fullName>
    </recommendedName>
</protein>
<sequence>MDQRPAILALHGAGTNSEIFSLQTQGIVKQLQDHFRFVFINAPFESRPGPGVAPTYLGMGPYFWWHCDESAATQFDITIKEVRRRRELVRNLFRSTFETEKVTGLMAFSQGARVATGLCLDPDLGRNIRLVITISATFPALGIHEDVASLLPQVLRVPSVHVQGTSDPWMSEGKRLRMQYFDCDQASV</sequence>
<dbReference type="Proteomes" id="UP001583177">
    <property type="component" value="Unassembled WGS sequence"/>
</dbReference>
<comment type="similarity">
    <text evidence="1">Belongs to the LovG family.</text>
</comment>
<proteinExistence type="inferred from homology"/>
<dbReference type="InterPro" id="IPR029058">
    <property type="entry name" value="AB_hydrolase_fold"/>
</dbReference>
<name>A0ABR3W3M0_9PEZI</name>
<organism evidence="4 5">
    <name type="scientific">Diaporthe australafricana</name>
    <dbReference type="NCBI Taxonomy" id="127596"/>
    <lineage>
        <taxon>Eukaryota</taxon>
        <taxon>Fungi</taxon>
        <taxon>Dikarya</taxon>
        <taxon>Ascomycota</taxon>
        <taxon>Pezizomycotina</taxon>
        <taxon>Sordariomycetes</taxon>
        <taxon>Sordariomycetidae</taxon>
        <taxon>Diaporthales</taxon>
        <taxon>Diaporthaceae</taxon>
        <taxon>Diaporthe</taxon>
    </lineage>
</organism>
<reference evidence="4 5" key="1">
    <citation type="journal article" date="2024" name="IMA Fungus">
        <title>IMA Genome - F19 : A genome assembly and annotation guide to empower mycologists, including annotated draft genome sequences of Ceratocystis pirilliformis, Diaporthe australafricana, Fusarium ophioides, Paecilomyces lecythidis, and Sporothrix stenoceras.</title>
        <authorList>
            <person name="Aylward J."/>
            <person name="Wilson A.M."/>
            <person name="Visagie C.M."/>
            <person name="Spraker J."/>
            <person name="Barnes I."/>
            <person name="Buitendag C."/>
            <person name="Ceriani C."/>
            <person name="Del Mar Angel L."/>
            <person name="du Plessis D."/>
            <person name="Fuchs T."/>
            <person name="Gasser K."/>
            <person name="Kramer D."/>
            <person name="Li W."/>
            <person name="Munsamy K."/>
            <person name="Piso A."/>
            <person name="Price J.L."/>
            <person name="Sonnekus B."/>
            <person name="Thomas C."/>
            <person name="van der Nest A."/>
            <person name="van Dijk A."/>
            <person name="van Heerden A."/>
            <person name="van Vuuren N."/>
            <person name="Yilmaz N."/>
            <person name="Duong T.A."/>
            <person name="van der Merwe N.A."/>
            <person name="Wingfield M.J."/>
            <person name="Wingfield B.D."/>
        </authorList>
    </citation>
    <scope>NUCLEOTIDE SEQUENCE [LARGE SCALE GENOMIC DNA]</scope>
    <source>
        <strain evidence="4 5">CMW 18300</strain>
    </source>
</reference>
<evidence type="ECO:0000256" key="2">
    <source>
        <dbReference type="ARBA" id="ARBA00022801"/>
    </source>
</evidence>
<gene>
    <name evidence="4" type="ORF">Daus18300_012352</name>
</gene>
<comment type="caution">
    <text evidence="4">The sequence shown here is derived from an EMBL/GenBank/DDBJ whole genome shotgun (WGS) entry which is preliminary data.</text>
</comment>
<evidence type="ECO:0000313" key="5">
    <source>
        <dbReference type="Proteomes" id="UP001583177"/>
    </source>
</evidence>
<keyword evidence="5" id="KW-1185">Reference proteome</keyword>
<evidence type="ECO:0000313" key="4">
    <source>
        <dbReference type="EMBL" id="KAL1851997.1"/>
    </source>
</evidence>
<evidence type="ECO:0000256" key="1">
    <source>
        <dbReference type="ARBA" id="ARBA00005863"/>
    </source>
</evidence>
<keyword evidence="2" id="KW-0378">Hydrolase</keyword>
<dbReference type="PANTHER" id="PTHR48070">
    <property type="entry name" value="ESTERASE OVCA2"/>
    <property type="match status" value="1"/>
</dbReference>
<dbReference type="Gene3D" id="3.40.50.1820">
    <property type="entry name" value="alpha/beta hydrolase"/>
    <property type="match status" value="1"/>
</dbReference>
<dbReference type="Pfam" id="PF03959">
    <property type="entry name" value="FSH1"/>
    <property type="match status" value="1"/>
</dbReference>
<evidence type="ECO:0000259" key="3">
    <source>
        <dbReference type="Pfam" id="PF03959"/>
    </source>
</evidence>
<dbReference type="InterPro" id="IPR050593">
    <property type="entry name" value="LovG"/>
</dbReference>
<feature type="domain" description="Serine hydrolase" evidence="3">
    <location>
        <begin position="1"/>
        <end position="173"/>
    </location>
</feature>
<dbReference type="InterPro" id="IPR005645">
    <property type="entry name" value="FSH-like_dom"/>
</dbReference>
<dbReference type="SUPFAM" id="SSF53474">
    <property type="entry name" value="alpha/beta-Hydrolases"/>
    <property type="match status" value="1"/>
</dbReference>
<accession>A0ABR3W3M0</accession>